<dbReference type="RefSeq" id="WP_143313126.1">
    <property type="nucleotide sequence ID" value="NZ_FUWZ01000005.1"/>
</dbReference>
<dbReference type="AlphaFoldDB" id="A0A1T4TJT6"/>
<evidence type="ECO:0000313" key="5">
    <source>
        <dbReference type="Proteomes" id="UP000190367"/>
    </source>
</evidence>
<keyword evidence="1" id="KW-0808">Transferase</keyword>
<sequence length="164" mass="19269">MYRVKSTSVADIPVIQELTERIWKPTYQRILEPEQIEYMIDMMYSTAALTEQITELNHKFIILQDDKRPIGFASYSTTDTEGVYKLHKIYLDATYQGKGVGRFLLETVIRQVKKLGATILELDVNRYNKARYFYEKMGFSTYKEKDTDIGNGYVMEDFVMRKTL</sequence>
<proteinExistence type="predicted"/>
<dbReference type="EMBL" id="FUWZ01000005">
    <property type="protein sequence ID" value="SKA40664.1"/>
    <property type="molecule type" value="Genomic_DNA"/>
</dbReference>
<dbReference type="PANTHER" id="PTHR43877">
    <property type="entry name" value="AMINOALKYLPHOSPHONATE N-ACETYLTRANSFERASE-RELATED-RELATED"/>
    <property type="match status" value="1"/>
</dbReference>
<feature type="domain" description="N-acetyltransferase" evidence="3">
    <location>
        <begin position="13"/>
        <end position="164"/>
    </location>
</feature>
<evidence type="ECO:0000256" key="1">
    <source>
        <dbReference type="ARBA" id="ARBA00022679"/>
    </source>
</evidence>
<gene>
    <name evidence="4" type="ORF">SAMN04488128_105229</name>
</gene>
<dbReference type="OrthoDB" id="9800604at2"/>
<dbReference type="InterPro" id="IPR016181">
    <property type="entry name" value="Acyl_CoA_acyltransferase"/>
</dbReference>
<accession>A0A1T4TJT6</accession>
<evidence type="ECO:0000256" key="2">
    <source>
        <dbReference type="ARBA" id="ARBA00023315"/>
    </source>
</evidence>
<evidence type="ECO:0000259" key="3">
    <source>
        <dbReference type="PROSITE" id="PS51186"/>
    </source>
</evidence>
<dbReference type="STRING" id="634771.SAMN04488128_105229"/>
<reference evidence="5" key="1">
    <citation type="submission" date="2017-02" db="EMBL/GenBank/DDBJ databases">
        <authorList>
            <person name="Varghese N."/>
            <person name="Submissions S."/>
        </authorList>
    </citation>
    <scope>NUCLEOTIDE SEQUENCE [LARGE SCALE GENOMIC DNA]</scope>
    <source>
        <strain evidence="5">DSM 22224</strain>
    </source>
</reference>
<dbReference type="InterPro" id="IPR000182">
    <property type="entry name" value="GNAT_dom"/>
</dbReference>
<dbReference type="Pfam" id="PF13673">
    <property type="entry name" value="Acetyltransf_10"/>
    <property type="match status" value="1"/>
</dbReference>
<dbReference type="GO" id="GO:0016747">
    <property type="term" value="F:acyltransferase activity, transferring groups other than amino-acyl groups"/>
    <property type="evidence" value="ECO:0007669"/>
    <property type="project" value="InterPro"/>
</dbReference>
<organism evidence="4 5">
    <name type="scientific">Chitinophaga eiseniae</name>
    <dbReference type="NCBI Taxonomy" id="634771"/>
    <lineage>
        <taxon>Bacteria</taxon>
        <taxon>Pseudomonadati</taxon>
        <taxon>Bacteroidota</taxon>
        <taxon>Chitinophagia</taxon>
        <taxon>Chitinophagales</taxon>
        <taxon>Chitinophagaceae</taxon>
        <taxon>Chitinophaga</taxon>
    </lineage>
</organism>
<name>A0A1T4TJT6_9BACT</name>
<evidence type="ECO:0000313" key="4">
    <source>
        <dbReference type="EMBL" id="SKA40664.1"/>
    </source>
</evidence>
<dbReference type="Gene3D" id="3.40.630.30">
    <property type="match status" value="1"/>
</dbReference>
<dbReference type="InterPro" id="IPR050832">
    <property type="entry name" value="Bact_Acetyltransf"/>
</dbReference>
<keyword evidence="2" id="KW-0012">Acyltransferase</keyword>
<dbReference type="SUPFAM" id="SSF55729">
    <property type="entry name" value="Acyl-CoA N-acyltransferases (Nat)"/>
    <property type="match status" value="1"/>
</dbReference>
<protein>
    <submittedName>
        <fullName evidence="4">N-acetylglutamate synthase, GNAT family</fullName>
    </submittedName>
</protein>
<keyword evidence="5" id="KW-1185">Reference proteome</keyword>
<dbReference type="Proteomes" id="UP000190367">
    <property type="component" value="Unassembled WGS sequence"/>
</dbReference>
<dbReference type="CDD" id="cd04301">
    <property type="entry name" value="NAT_SF"/>
    <property type="match status" value="1"/>
</dbReference>
<dbReference type="PROSITE" id="PS51186">
    <property type="entry name" value="GNAT"/>
    <property type="match status" value="1"/>
</dbReference>